<keyword evidence="3" id="KW-0449">Lipoprotein</keyword>
<keyword evidence="4" id="KW-1185">Reference proteome</keyword>
<proteinExistence type="inferred from homology"/>
<evidence type="ECO:0000313" key="4">
    <source>
        <dbReference type="Proteomes" id="UP000281406"/>
    </source>
</evidence>
<dbReference type="PANTHER" id="PTHR14096">
    <property type="entry name" value="APOLIPOPROTEIN L"/>
    <property type="match status" value="1"/>
</dbReference>
<reference evidence="3 4" key="1">
    <citation type="submission" date="2018-10" db="EMBL/GenBank/DDBJ databases">
        <title>Genome assembly for a Yunnan-Guizhou Plateau 3E fish, Anabarilius grahami (Regan), and its evolutionary and genetic applications.</title>
        <authorList>
            <person name="Jiang W."/>
        </authorList>
    </citation>
    <scope>NUCLEOTIDE SEQUENCE [LARGE SCALE GENOMIC DNA]</scope>
    <source>
        <strain evidence="3">AG-KIZ</strain>
        <tissue evidence="3">Muscle</tissue>
    </source>
</reference>
<dbReference type="AlphaFoldDB" id="A0A3N0XK92"/>
<evidence type="ECO:0000256" key="1">
    <source>
        <dbReference type="ARBA" id="ARBA00010090"/>
    </source>
</evidence>
<comment type="similarity">
    <text evidence="1">Belongs to the apolipoprotein L family.</text>
</comment>
<keyword evidence="2" id="KW-0472">Membrane</keyword>
<protein>
    <submittedName>
        <fullName evidence="3">Apolipoprotein L3</fullName>
    </submittedName>
</protein>
<keyword evidence="2" id="KW-0812">Transmembrane</keyword>
<dbReference type="EMBL" id="RJVU01071319">
    <property type="protein sequence ID" value="ROI48890.1"/>
    <property type="molecule type" value="Genomic_DNA"/>
</dbReference>
<dbReference type="GO" id="GO:0016020">
    <property type="term" value="C:membrane"/>
    <property type="evidence" value="ECO:0007669"/>
    <property type="project" value="TreeGrafter"/>
</dbReference>
<gene>
    <name evidence="3" type="ORF">DPX16_3911</name>
</gene>
<comment type="caution">
    <text evidence="3">The sequence shown here is derived from an EMBL/GenBank/DDBJ whole genome shotgun (WGS) entry which is preliminary data.</text>
</comment>
<organism evidence="3 4">
    <name type="scientific">Anabarilius grahami</name>
    <name type="common">Kanglang fish</name>
    <name type="synonym">Barilius grahami</name>
    <dbReference type="NCBI Taxonomy" id="495550"/>
    <lineage>
        <taxon>Eukaryota</taxon>
        <taxon>Metazoa</taxon>
        <taxon>Chordata</taxon>
        <taxon>Craniata</taxon>
        <taxon>Vertebrata</taxon>
        <taxon>Euteleostomi</taxon>
        <taxon>Actinopterygii</taxon>
        <taxon>Neopterygii</taxon>
        <taxon>Teleostei</taxon>
        <taxon>Ostariophysi</taxon>
        <taxon>Cypriniformes</taxon>
        <taxon>Xenocyprididae</taxon>
        <taxon>Xenocypridinae</taxon>
        <taxon>Xenocypridinae incertae sedis</taxon>
        <taxon>Anabarilius</taxon>
    </lineage>
</organism>
<dbReference type="Pfam" id="PF05461">
    <property type="entry name" value="ApoL"/>
    <property type="match status" value="1"/>
</dbReference>
<sequence>MYVNRICSLFEANETIKHSKQISNTDPDKMFDISGNLNLKLKKSIEELKSEFKRNHQTLIDQIKKLNDIADEVESVHKNTTVGSLVGSSIGAVGGITALAGLAFAPFTLGASLALTAAGAAAGVAGGVIGATSNITNMIKQKNLRETIEKIINDFQNTVKPMRKLLSKITEDIELINLTLNKLEIQRAERGVLDVLKIVKVANVAEIGQICAEAAKEIRVFVKAVKAVRGPAQAAKAVHGSAEAAKAIRTSAAITGGVSALFLALDVYCIVQDSAELSEMNQSADKRKAEDIKSETLTFILHMRETAAQFEKIVDKIKDTIDTFF</sequence>
<dbReference type="InterPro" id="IPR008405">
    <property type="entry name" value="ApoL"/>
</dbReference>
<keyword evidence="2" id="KW-1133">Transmembrane helix</keyword>
<evidence type="ECO:0000256" key="2">
    <source>
        <dbReference type="SAM" id="Phobius"/>
    </source>
</evidence>
<dbReference type="Proteomes" id="UP000281406">
    <property type="component" value="Unassembled WGS sequence"/>
</dbReference>
<feature type="transmembrane region" description="Helical" evidence="2">
    <location>
        <begin position="85"/>
        <end position="107"/>
    </location>
</feature>
<evidence type="ECO:0000313" key="3">
    <source>
        <dbReference type="EMBL" id="ROI48890.1"/>
    </source>
</evidence>
<dbReference type="GO" id="GO:0042157">
    <property type="term" value="P:lipoprotein metabolic process"/>
    <property type="evidence" value="ECO:0007669"/>
    <property type="project" value="InterPro"/>
</dbReference>
<name>A0A3N0XK92_ANAGA</name>
<accession>A0A3N0XK92</accession>
<dbReference type="OrthoDB" id="6363454at2759"/>
<dbReference type="GO" id="GO:0005576">
    <property type="term" value="C:extracellular region"/>
    <property type="evidence" value="ECO:0007669"/>
    <property type="project" value="InterPro"/>
</dbReference>
<feature type="transmembrane region" description="Helical" evidence="2">
    <location>
        <begin position="113"/>
        <end position="135"/>
    </location>
</feature>
<dbReference type="PANTHER" id="PTHR14096:SF28">
    <property type="entry name" value="APOLIPOPROTEIN L, 1-RELATED"/>
    <property type="match status" value="1"/>
</dbReference>
<dbReference type="GO" id="GO:0006869">
    <property type="term" value="P:lipid transport"/>
    <property type="evidence" value="ECO:0007669"/>
    <property type="project" value="InterPro"/>
</dbReference>
<dbReference type="GO" id="GO:0008289">
    <property type="term" value="F:lipid binding"/>
    <property type="evidence" value="ECO:0007669"/>
    <property type="project" value="InterPro"/>
</dbReference>